<reference evidence="4 5" key="1">
    <citation type="journal article" date="2015" name="Genome Biol. Evol.">
        <title>Comparative Genomics of a Bacterivorous Green Alga Reveals Evolutionary Causalities and Consequences of Phago-Mixotrophic Mode of Nutrition.</title>
        <authorList>
            <person name="Burns J.A."/>
            <person name="Paasch A."/>
            <person name="Narechania A."/>
            <person name="Kim E."/>
        </authorList>
    </citation>
    <scope>NUCLEOTIDE SEQUENCE [LARGE SCALE GENOMIC DNA]</scope>
    <source>
        <strain evidence="4 5">PLY_AMNH</strain>
    </source>
</reference>
<feature type="signal peptide" evidence="3">
    <location>
        <begin position="1"/>
        <end position="18"/>
    </location>
</feature>
<keyword evidence="2" id="KW-0812">Transmembrane</keyword>
<sequence length="276" mass="30193">MRIPLLAALLLCSPPAAATPRKLLCKDLPVVCQRKAGERIGRSQNLFPPPLPVTPGARYDPRLLEPLLHEKEDKLGKLIQLESAFQLKLGSFDAPPGFAEEKEALRYGIANLTVDIHGAQKFGKIEASETTDDEMSFQEVQESSVRGKEHPLDSHWNALFILGGLVITAAIGYGCQRFKGMRTIGDKLQGGTGIQLGDFLQQSGAVIMAHARRMSDSASSASCDKAPGSPSPAPEYNPMDTKLKLEEMSTEANKELQDQSPIKIVQRFSRRLAKLF</sequence>
<organism evidence="4 5">
    <name type="scientific">Cymbomonas tetramitiformis</name>
    <dbReference type="NCBI Taxonomy" id="36881"/>
    <lineage>
        <taxon>Eukaryota</taxon>
        <taxon>Viridiplantae</taxon>
        <taxon>Chlorophyta</taxon>
        <taxon>Pyramimonadophyceae</taxon>
        <taxon>Pyramimonadales</taxon>
        <taxon>Pyramimonadaceae</taxon>
        <taxon>Cymbomonas</taxon>
    </lineage>
</organism>
<dbReference type="AlphaFoldDB" id="A0AAE0FU86"/>
<name>A0AAE0FU86_9CHLO</name>
<keyword evidence="2" id="KW-1133">Transmembrane helix</keyword>
<feature type="region of interest" description="Disordered" evidence="1">
    <location>
        <begin position="218"/>
        <end position="239"/>
    </location>
</feature>
<accession>A0AAE0FU86</accession>
<dbReference type="Proteomes" id="UP001190700">
    <property type="component" value="Unassembled WGS sequence"/>
</dbReference>
<keyword evidence="3" id="KW-0732">Signal</keyword>
<evidence type="ECO:0000256" key="1">
    <source>
        <dbReference type="SAM" id="MobiDB-lite"/>
    </source>
</evidence>
<dbReference type="EMBL" id="LGRX02013378">
    <property type="protein sequence ID" value="KAK3266182.1"/>
    <property type="molecule type" value="Genomic_DNA"/>
</dbReference>
<keyword evidence="5" id="KW-1185">Reference proteome</keyword>
<proteinExistence type="predicted"/>
<keyword evidence="2" id="KW-0472">Membrane</keyword>
<evidence type="ECO:0000313" key="4">
    <source>
        <dbReference type="EMBL" id="KAK3266182.1"/>
    </source>
</evidence>
<gene>
    <name evidence="4" type="ORF">CYMTET_25173</name>
</gene>
<evidence type="ECO:0000256" key="2">
    <source>
        <dbReference type="SAM" id="Phobius"/>
    </source>
</evidence>
<evidence type="ECO:0000313" key="5">
    <source>
        <dbReference type="Proteomes" id="UP001190700"/>
    </source>
</evidence>
<feature type="transmembrane region" description="Helical" evidence="2">
    <location>
        <begin position="156"/>
        <end position="175"/>
    </location>
</feature>
<feature type="chain" id="PRO_5041966716" evidence="3">
    <location>
        <begin position="19"/>
        <end position="276"/>
    </location>
</feature>
<comment type="caution">
    <text evidence="4">The sequence shown here is derived from an EMBL/GenBank/DDBJ whole genome shotgun (WGS) entry which is preliminary data.</text>
</comment>
<evidence type="ECO:0000256" key="3">
    <source>
        <dbReference type="SAM" id="SignalP"/>
    </source>
</evidence>
<protein>
    <submittedName>
        <fullName evidence="4">Uncharacterized protein</fullName>
    </submittedName>
</protein>